<dbReference type="SUPFAM" id="SSF53850">
    <property type="entry name" value="Periplasmic binding protein-like II"/>
    <property type="match status" value="1"/>
</dbReference>
<keyword evidence="11" id="KW-0407">Ion channel</keyword>
<evidence type="ECO:0000256" key="11">
    <source>
        <dbReference type="ARBA" id="ARBA00023303"/>
    </source>
</evidence>
<evidence type="ECO:0000256" key="7">
    <source>
        <dbReference type="ARBA" id="ARBA00023136"/>
    </source>
</evidence>
<protein>
    <recommendedName>
        <fullName evidence="14">Ionotropic glutamate receptor L-glutamate and glycine-binding domain-containing protein</fullName>
    </recommendedName>
</protein>
<evidence type="ECO:0000256" key="13">
    <source>
        <dbReference type="SAM" id="SignalP"/>
    </source>
</evidence>
<dbReference type="RefSeq" id="XP_031786905.1">
    <property type="nucleotide sequence ID" value="XM_031931045.2"/>
</dbReference>
<evidence type="ECO:0000256" key="2">
    <source>
        <dbReference type="ARBA" id="ARBA00022448"/>
    </source>
</evidence>
<dbReference type="OrthoDB" id="8182981at2759"/>
<evidence type="ECO:0000256" key="1">
    <source>
        <dbReference type="ARBA" id="ARBA00004651"/>
    </source>
</evidence>
<reference evidence="15" key="1">
    <citation type="submission" date="2021-01" db="UniProtKB">
        <authorList>
            <consortium name="EnsemblMetazoa"/>
        </authorList>
    </citation>
    <scope>IDENTIFICATION</scope>
</reference>
<organism evidence="15 16">
    <name type="scientific">Nasonia vitripennis</name>
    <name type="common">Parasitic wasp</name>
    <dbReference type="NCBI Taxonomy" id="7425"/>
    <lineage>
        <taxon>Eukaryota</taxon>
        <taxon>Metazoa</taxon>
        <taxon>Ecdysozoa</taxon>
        <taxon>Arthropoda</taxon>
        <taxon>Hexapoda</taxon>
        <taxon>Insecta</taxon>
        <taxon>Pterygota</taxon>
        <taxon>Neoptera</taxon>
        <taxon>Endopterygota</taxon>
        <taxon>Hymenoptera</taxon>
        <taxon>Apocrita</taxon>
        <taxon>Proctotrupomorpha</taxon>
        <taxon>Chalcidoidea</taxon>
        <taxon>Pteromalidae</taxon>
        <taxon>Pteromalinae</taxon>
        <taxon>Nasonia</taxon>
    </lineage>
</organism>
<evidence type="ECO:0000256" key="4">
    <source>
        <dbReference type="ARBA" id="ARBA00022692"/>
    </source>
</evidence>
<dbReference type="GeneID" id="100679667"/>
<feature type="signal peptide" evidence="13">
    <location>
        <begin position="1"/>
        <end position="21"/>
    </location>
</feature>
<keyword evidence="7 12" id="KW-0472">Membrane</keyword>
<keyword evidence="2" id="KW-0813">Transport</keyword>
<dbReference type="InterPro" id="IPR019594">
    <property type="entry name" value="Glu/Gly-bd"/>
</dbReference>
<dbReference type="InParanoid" id="A0A7M7TAG0"/>
<evidence type="ECO:0000256" key="10">
    <source>
        <dbReference type="ARBA" id="ARBA00023286"/>
    </source>
</evidence>
<dbReference type="Gene3D" id="1.10.287.70">
    <property type="match status" value="1"/>
</dbReference>
<keyword evidence="3" id="KW-1003">Cell membrane</keyword>
<keyword evidence="6" id="KW-0406">Ion transport</keyword>
<dbReference type="Gene3D" id="3.40.190.10">
    <property type="entry name" value="Periplasmic binding protein-like II"/>
    <property type="match status" value="1"/>
</dbReference>
<evidence type="ECO:0000256" key="3">
    <source>
        <dbReference type="ARBA" id="ARBA00022475"/>
    </source>
</evidence>
<evidence type="ECO:0000313" key="15">
    <source>
        <dbReference type="EnsemblMetazoa" id="XP_031786905"/>
    </source>
</evidence>
<evidence type="ECO:0000256" key="12">
    <source>
        <dbReference type="SAM" id="Phobius"/>
    </source>
</evidence>
<dbReference type="Pfam" id="PF10613">
    <property type="entry name" value="Lig_chan-Glu_bd"/>
    <property type="match status" value="1"/>
</dbReference>
<feature type="domain" description="Ionotropic glutamate receptor L-glutamate and glycine-binding" evidence="14">
    <location>
        <begin position="245"/>
        <end position="335"/>
    </location>
</feature>
<name>A0A7M7TAG0_NASVI</name>
<feature type="chain" id="PRO_5029601860" description="Ionotropic glutamate receptor L-glutamate and glycine-binding domain-containing protein" evidence="13">
    <location>
        <begin position="22"/>
        <end position="656"/>
    </location>
</feature>
<comment type="subcellular location">
    <subcellularLocation>
        <location evidence="1">Cell membrane</location>
        <topology evidence="1">Multi-pass membrane protein</topology>
    </subcellularLocation>
</comment>
<sequence length="656" mass="75658">MDLRACLVLVTQFWWGSLTLGKRYDILQNNEISWISEENLTVVVEYSFPESRCCIVHVRKSKGTKIAYNVTKSRYFPIFNCADATRTEQTMLKWFSTNYRGQEYLTRRKTYVCADHLLISSNSSELTNSLRSIPVAEASTRILVLIDSRLEVSSVIFNASIYVNSNVNLLCRNGSYVLSENYLEPRRFKIISRFKELQRKTGIADFQGRAIQASTYYSPPFSFLKSTVNKTIGGVSAAVFVPVQEKEIDGIELNIFMIIAKTLNFTYTIRKPIGRYNHGRKYNDTVWIGGMVGQIVRKEVDLAFSNIWINLDNSQFVNLTKPWTQVFLHFLVPRPKAFTSFWALTRPLSPSVWFVILGALGLKTIYIYAKAKINPLVPKRFRNVVVTFTELLGRMLGTWLPPIAPQVRLQFILWELAGFLIVTIYCSSLAARLTNPDFEQRIDTVRQFIEKKLTWGREITAPHFKEYFDLSDKWAKQMPSRFILEKSSEDRMNRIFQGNYGVIGRIVGDVYYPENSVTNEALEVLRVMRNPVGQFYTGFAVQPWLLEPVNTVMMRLKESGIILYQMVHVVHRRTGTHLREVFIEHDNIDFNKFIDLAINPLGVGFAILIFGLLLATLVFYSEVRAVQGKATFLETLRGIRRRQMSETYVTLRNESM</sequence>
<keyword evidence="8" id="KW-0675">Receptor</keyword>
<evidence type="ECO:0000256" key="9">
    <source>
        <dbReference type="ARBA" id="ARBA00023180"/>
    </source>
</evidence>
<dbReference type="PANTHER" id="PTHR42643">
    <property type="entry name" value="IONOTROPIC RECEPTOR 20A-RELATED"/>
    <property type="match status" value="1"/>
</dbReference>
<dbReference type="InterPro" id="IPR052192">
    <property type="entry name" value="Insect_Ionotropic_Sensory_Rcpt"/>
</dbReference>
<evidence type="ECO:0000259" key="14">
    <source>
        <dbReference type="Pfam" id="PF10613"/>
    </source>
</evidence>
<dbReference type="Proteomes" id="UP000002358">
    <property type="component" value="Chromosome 5"/>
</dbReference>
<dbReference type="AlphaFoldDB" id="A0A7M7TAG0"/>
<dbReference type="GO" id="GO:0015276">
    <property type="term" value="F:ligand-gated monoatomic ion channel activity"/>
    <property type="evidence" value="ECO:0007669"/>
    <property type="project" value="InterPro"/>
</dbReference>
<proteinExistence type="predicted"/>
<dbReference type="PANTHER" id="PTHR42643:SF24">
    <property type="entry name" value="IONOTROPIC RECEPTOR 60A"/>
    <property type="match status" value="1"/>
</dbReference>
<evidence type="ECO:0000256" key="6">
    <source>
        <dbReference type="ARBA" id="ARBA00023065"/>
    </source>
</evidence>
<keyword evidence="16" id="KW-1185">Reference proteome</keyword>
<evidence type="ECO:0000256" key="5">
    <source>
        <dbReference type="ARBA" id="ARBA00022989"/>
    </source>
</evidence>
<dbReference type="KEGG" id="nvi:100679667"/>
<keyword evidence="13" id="KW-0732">Signal</keyword>
<keyword evidence="10" id="KW-1071">Ligand-gated ion channel</keyword>
<keyword evidence="5 12" id="KW-1133">Transmembrane helix</keyword>
<evidence type="ECO:0000256" key="8">
    <source>
        <dbReference type="ARBA" id="ARBA00023170"/>
    </source>
</evidence>
<evidence type="ECO:0000313" key="16">
    <source>
        <dbReference type="Proteomes" id="UP000002358"/>
    </source>
</evidence>
<dbReference type="FunCoup" id="A0A7M7TAG0">
    <property type="interactions" value="29"/>
</dbReference>
<dbReference type="GO" id="GO:0005886">
    <property type="term" value="C:plasma membrane"/>
    <property type="evidence" value="ECO:0007669"/>
    <property type="project" value="UniProtKB-SubCell"/>
</dbReference>
<dbReference type="EnsemblMetazoa" id="XM_031931045">
    <property type="protein sequence ID" value="XP_031786905"/>
    <property type="gene ID" value="LOC100679667"/>
</dbReference>
<keyword evidence="9" id="KW-0325">Glycoprotein</keyword>
<accession>A0A7M7TAG0</accession>
<feature type="transmembrane region" description="Helical" evidence="12">
    <location>
        <begin position="601"/>
        <end position="620"/>
    </location>
</feature>
<keyword evidence="4 12" id="KW-0812">Transmembrane</keyword>